<feature type="domain" description="Response regulatory" evidence="8">
    <location>
        <begin position="10"/>
        <end position="124"/>
    </location>
</feature>
<dbReference type="PROSITE" id="PS50043">
    <property type="entry name" value="HTH_LUXR_2"/>
    <property type="match status" value="1"/>
</dbReference>
<evidence type="ECO:0000313" key="10">
    <source>
        <dbReference type="Proteomes" id="UP001500547"/>
    </source>
</evidence>
<dbReference type="InterPro" id="IPR035965">
    <property type="entry name" value="PAS-like_dom_sf"/>
</dbReference>
<evidence type="ECO:0000256" key="4">
    <source>
        <dbReference type="ARBA" id="ARBA00023125"/>
    </source>
</evidence>
<gene>
    <name evidence="9" type="ORF">GCM10025770_02610</name>
</gene>
<comment type="caution">
    <text evidence="9">The sequence shown here is derived from an EMBL/GenBank/DDBJ whole genome shotgun (WGS) entry which is preliminary data.</text>
</comment>
<feature type="domain" description="HTH luxR-type" evidence="7">
    <location>
        <begin position="226"/>
        <end position="291"/>
    </location>
</feature>
<proteinExistence type="predicted"/>
<evidence type="ECO:0000259" key="8">
    <source>
        <dbReference type="PROSITE" id="PS50110"/>
    </source>
</evidence>
<dbReference type="SUPFAM" id="SSF52172">
    <property type="entry name" value="CheY-like"/>
    <property type="match status" value="1"/>
</dbReference>
<dbReference type="Pfam" id="PF00072">
    <property type="entry name" value="Response_reg"/>
    <property type="match status" value="1"/>
</dbReference>
<evidence type="ECO:0000313" key="9">
    <source>
        <dbReference type="EMBL" id="GAA5158312.1"/>
    </source>
</evidence>
<protein>
    <submittedName>
        <fullName evidence="9">Response regulator transcription factor</fullName>
    </submittedName>
</protein>
<keyword evidence="1 6" id="KW-0597">Phosphoprotein</keyword>
<evidence type="ECO:0000256" key="1">
    <source>
        <dbReference type="ARBA" id="ARBA00022553"/>
    </source>
</evidence>
<dbReference type="InterPro" id="IPR001789">
    <property type="entry name" value="Sig_transdc_resp-reg_receiver"/>
</dbReference>
<dbReference type="PROSITE" id="PS00622">
    <property type="entry name" value="HTH_LUXR_1"/>
    <property type="match status" value="1"/>
</dbReference>
<dbReference type="Pfam" id="PF00196">
    <property type="entry name" value="GerE"/>
    <property type="match status" value="1"/>
</dbReference>
<dbReference type="SMART" id="SM00448">
    <property type="entry name" value="REC"/>
    <property type="match status" value="1"/>
</dbReference>
<dbReference type="PRINTS" id="PR00038">
    <property type="entry name" value="HTHLUXR"/>
</dbReference>
<dbReference type="InterPro" id="IPR036388">
    <property type="entry name" value="WH-like_DNA-bd_sf"/>
</dbReference>
<evidence type="ECO:0000256" key="6">
    <source>
        <dbReference type="PROSITE-ProRule" id="PRU00169"/>
    </source>
</evidence>
<keyword evidence="2" id="KW-0902">Two-component regulatory system</keyword>
<dbReference type="InterPro" id="IPR016032">
    <property type="entry name" value="Sig_transdc_resp-reg_C-effctor"/>
</dbReference>
<keyword evidence="3" id="KW-0805">Transcription regulation</keyword>
<dbReference type="PANTHER" id="PTHR48111:SF1">
    <property type="entry name" value="TWO-COMPONENT RESPONSE REGULATOR ORR33"/>
    <property type="match status" value="1"/>
</dbReference>
<feature type="modified residue" description="4-aspartylphosphate" evidence="6">
    <location>
        <position position="59"/>
    </location>
</feature>
<evidence type="ECO:0000259" key="7">
    <source>
        <dbReference type="PROSITE" id="PS50043"/>
    </source>
</evidence>
<evidence type="ECO:0000256" key="5">
    <source>
        <dbReference type="ARBA" id="ARBA00023163"/>
    </source>
</evidence>
<accession>A0ABP9Q8D0</accession>
<dbReference type="PANTHER" id="PTHR48111">
    <property type="entry name" value="REGULATOR OF RPOS"/>
    <property type="match status" value="1"/>
</dbReference>
<reference evidence="10" key="1">
    <citation type="journal article" date="2019" name="Int. J. Syst. Evol. Microbiol.">
        <title>The Global Catalogue of Microorganisms (GCM) 10K type strain sequencing project: providing services to taxonomists for standard genome sequencing and annotation.</title>
        <authorList>
            <consortium name="The Broad Institute Genomics Platform"/>
            <consortium name="The Broad Institute Genome Sequencing Center for Infectious Disease"/>
            <person name="Wu L."/>
            <person name="Ma J."/>
        </authorList>
    </citation>
    <scope>NUCLEOTIDE SEQUENCE [LARGE SCALE GENOMIC DNA]</scope>
    <source>
        <strain evidence="10">JCM 18715</strain>
    </source>
</reference>
<dbReference type="PROSITE" id="PS50110">
    <property type="entry name" value="RESPONSE_REGULATORY"/>
    <property type="match status" value="1"/>
</dbReference>
<dbReference type="InterPro" id="IPR039420">
    <property type="entry name" value="WalR-like"/>
</dbReference>
<dbReference type="SUPFAM" id="SSF46894">
    <property type="entry name" value="C-terminal effector domain of the bipartite response regulators"/>
    <property type="match status" value="1"/>
</dbReference>
<evidence type="ECO:0000256" key="2">
    <source>
        <dbReference type="ARBA" id="ARBA00023012"/>
    </source>
</evidence>
<keyword evidence="4" id="KW-0238">DNA-binding</keyword>
<sequence>MPCTDTMPCELLVVDDSTDARSLLTEELGALGYRVHGVSSGREALEHLSIHLPEAILLDILMPGLDGFETCTRIREQSEETPVIFMTGLGETEHIVKGFASGGNDYVTKPIVLAEVVARIQAHTRTASLVRTTRDAINASSAAMLAFDADGALLWINDAAAQLLPTSEGNALPFHRAPSSLLALHTSEDRSAHFEHAGHLFEAQRISDVQDSVVVVSLQAQARRPADWRPPQLTAREGEVLMWVARGKTNRDIADILGMSPRTVNKHLEHIFEKMGVETRTAAADAARKMNLA</sequence>
<dbReference type="Gene3D" id="3.40.50.2300">
    <property type="match status" value="1"/>
</dbReference>
<keyword evidence="5" id="KW-0804">Transcription</keyword>
<organism evidence="9 10">
    <name type="scientific">Viridibacterium curvum</name>
    <dbReference type="NCBI Taxonomy" id="1101404"/>
    <lineage>
        <taxon>Bacteria</taxon>
        <taxon>Pseudomonadati</taxon>
        <taxon>Pseudomonadota</taxon>
        <taxon>Betaproteobacteria</taxon>
        <taxon>Rhodocyclales</taxon>
        <taxon>Rhodocyclaceae</taxon>
        <taxon>Viridibacterium</taxon>
    </lineage>
</organism>
<dbReference type="Gene3D" id="1.10.10.10">
    <property type="entry name" value="Winged helix-like DNA-binding domain superfamily/Winged helix DNA-binding domain"/>
    <property type="match status" value="1"/>
</dbReference>
<dbReference type="SMART" id="SM00421">
    <property type="entry name" value="HTH_LUXR"/>
    <property type="match status" value="1"/>
</dbReference>
<name>A0ABP9Q8D0_9RHOO</name>
<dbReference type="SUPFAM" id="SSF55785">
    <property type="entry name" value="PYP-like sensor domain (PAS domain)"/>
    <property type="match status" value="1"/>
</dbReference>
<dbReference type="EMBL" id="BAABLD010000002">
    <property type="protein sequence ID" value="GAA5158312.1"/>
    <property type="molecule type" value="Genomic_DNA"/>
</dbReference>
<dbReference type="CDD" id="cd06170">
    <property type="entry name" value="LuxR_C_like"/>
    <property type="match status" value="1"/>
</dbReference>
<dbReference type="InterPro" id="IPR000792">
    <property type="entry name" value="Tscrpt_reg_LuxR_C"/>
</dbReference>
<dbReference type="Proteomes" id="UP001500547">
    <property type="component" value="Unassembled WGS sequence"/>
</dbReference>
<keyword evidence="10" id="KW-1185">Reference proteome</keyword>
<dbReference type="InterPro" id="IPR011006">
    <property type="entry name" value="CheY-like_superfamily"/>
</dbReference>
<evidence type="ECO:0000256" key="3">
    <source>
        <dbReference type="ARBA" id="ARBA00023015"/>
    </source>
</evidence>